<feature type="domain" description="AB hydrolase-1" evidence="1">
    <location>
        <begin position="107"/>
        <end position="215"/>
    </location>
</feature>
<evidence type="ECO:0000259" key="2">
    <source>
        <dbReference type="Pfam" id="PF08386"/>
    </source>
</evidence>
<dbReference type="InterPro" id="IPR013595">
    <property type="entry name" value="Pept_S33_TAP-like_C"/>
</dbReference>
<dbReference type="PANTHER" id="PTHR43358:SF4">
    <property type="entry name" value="ALPHA_BETA HYDROLASE FOLD-1 DOMAIN-CONTAINING PROTEIN"/>
    <property type="match status" value="1"/>
</dbReference>
<dbReference type="STRING" id="1122155.SAMN02745158_03503"/>
<dbReference type="InterPro" id="IPR052920">
    <property type="entry name" value="DNA-binding_regulatory"/>
</dbReference>
<protein>
    <recommendedName>
        <fullName evidence="5">Serine aminopeptidase S33 domain-containing protein</fullName>
    </recommendedName>
</protein>
<evidence type="ECO:0000313" key="4">
    <source>
        <dbReference type="Proteomes" id="UP000184245"/>
    </source>
</evidence>
<dbReference type="Proteomes" id="UP000184245">
    <property type="component" value="Unassembled WGS sequence"/>
</dbReference>
<dbReference type="OrthoDB" id="9776685at2"/>
<sequence length="328" mass="36590">MKKKWIKRIGIVFAVLLVLLFAAAYILVDVALVPASMEKTQAFEDITEESVAALVHTDDIQENRSKASGKTEVWLSAAPQAELEAESADGYKLKARVFYQKEKSHKWVLLLHGYTGWKEEMNPIACEYALKGYQVLTPDMRCHGESEGDFIGMGWTDRADNMIWIRYILSQDPQAEIVIHGQSMGASCALMMAGEKMPDNVKAVVSDCAYTDVYSIFKKQLREWFHLPPFPLLDAANVVLQMRGGYNIKEASALEQVKKTSLPVLFIHGNEDAFIPAEMAEELYQAAGGEKELLIVEGAGHAQSQDKDPEAYYGTVFSFTDKYISAGE</sequence>
<reference evidence="3 4" key="1">
    <citation type="submission" date="2016-11" db="EMBL/GenBank/DDBJ databases">
        <authorList>
            <person name="Jaros S."/>
            <person name="Januszkiewicz K."/>
            <person name="Wedrychowicz H."/>
        </authorList>
    </citation>
    <scope>NUCLEOTIDE SEQUENCE [LARGE SCALE GENOMIC DNA]</scope>
    <source>
        <strain evidence="3 4">DSM 17459</strain>
    </source>
</reference>
<dbReference type="EMBL" id="FQVI01000024">
    <property type="protein sequence ID" value="SHF37969.1"/>
    <property type="molecule type" value="Genomic_DNA"/>
</dbReference>
<keyword evidence="4" id="KW-1185">Reference proteome</keyword>
<organism evidence="3 4">
    <name type="scientific">Lactonifactor longoviformis DSM 17459</name>
    <dbReference type="NCBI Taxonomy" id="1122155"/>
    <lineage>
        <taxon>Bacteria</taxon>
        <taxon>Bacillati</taxon>
        <taxon>Bacillota</taxon>
        <taxon>Clostridia</taxon>
        <taxon>Eubacteriales</taxon>
        <taxon>Clostridiaceae</taxon>
        <taxon>Lactonifactor</taxon>
    </lineage>
</organism>
<dbReference type="InterPro" id="IPR029058">
    <property type="entry name" value="AB_hydrolase_fold"/>
</dbReference>
<dbReference type="InterPro" id="IPR000073">
    <property type="entry name" value="AB_hydrolase_1"/>
</dbReference>
<name>A0A1M5B656_9CLOT</name>
<dbReference type="SUPFAM" id="SSF53474">
    <property type="entry name" value="alpha/beta-Hydrolases"/>
    <property type="match status" value="1"/>
</dbReference>
<dbReference type="AlphaFoldDB" id="A0A1M5B656"/>
<dbReference type="RefSeq" id="WP_084068066.1">
    <property type="nucleotide sequence ID" value="NZ_FQVI01000024.1"/>
</dbReference>
<proteinExistence type="predicted"/>
<evidence type="ECO:0000259" key="1">
    <source>
        <dbReference type="Pfam" id="PF00561"/>
    </source>
</evidence>
<dbReference type="Pfam" id="PF08386">
    <property type="entry name" value="Abhydrolase_4"/>
    <property type="match status" value="1"/>
</dbReference>
<feature type="domain" description="Peptidase S33 tripeptidyl aminopeptidase-like C-terminal" evidence="2">
    <location>
        <begin position="254"/>
        <end position="306"/>
    </location>
</feature>
<dbReference type="Pfam" id="PF00561">
    <property type="entry name" value="Abhydrolase_1"/>
    <property type="match status" value="1"/>
</dbReference>
<dbReference type="PANTHER" id="PTHR43358">
    <property type="entry name" value="ALPHA/BETA-HYDROLASE"/>
    <property type="match status" value="1"/>
</dbReference>
<evidence type="ECO:0000313" key="3">
    <source>
        <dbReference type="EMBL" id="SHF37969.1"/>
    </source>
</evidence>
<dbReference type="Gene3D" id="3.40.50.1820">
    <property type="entry name" value="alpha/beta hydrolase"/>
    <property type="match status" value="1"/>
</dbReference>
<evidence type="ECO:0008006" key="5">
    <source>
        <dbReference type="Google" id="ProtNLM"/>
    </source>
</evidence>
<gene>
    <name evidence="3" type="ORF">SAMN02745158_03503</name>
</gene>
<accession>A0A1M5B656</accession>